<dbReference type="InterPro" id="IPR011050">
    <property type="entry name" value="Pectin_lyase_fold/virulence"/>
</dbReference>
<comment type="cofactor">
    <cofactor evidence="1">
        <name>Ca(2+)</name>
        <dbReference type="ChEBI" id="CHEBI:29108"/>
    </cofactor>
</comment>
<evidence type="ECO:0000313" key="13">
    <source>
        <dbReference type="Proteomes" id="UP000184474"/>
    </source>
</evidence>
<dbReference type="PANTHER" id="PTHR40088">
    <property type="entry name" value="PECTATE LYASE (EUROFUNG)"/>
    <property type="match status" value="1"/>
</dbReference>
<dbReference type="SUPFAM" id="SSF49785">
    <property type="entry name" value="Galactose-binding domain-like"/>
    <property type="match status" value="1"/>
</dbReference>
<dbReference type="SMART" id="SM00710">
    <property type="entry name" value="PbH1"/>
    <property type="match status" value="9"/>
</dbReference>
<organism evidence="12 13">
    <name type="scientific">Reichenbachiella agariperforans</name>
    <dbReference type="NCBI Taxonomy" id="156994"/>
    <lineage>
        <taxon>Bacteria</taxon>
        <taxon>Pseudomonadati</taxon>
        <taxon>Bacteroidota</taxon>
        <taxon>Cytophagia</taxon>
        <taxon>Cytophagales</taxon>
        <taxon>Reichenbachiellaceae</taxon>
        <taxon>Reichenbachiella</taxon>
    </lineage>
</organism>
<dbReference type="SMART" id="SM00656">
    <property type="entry name" value="Amb_all"/>
    <property type="match status" value="1"/>
</dbReference>
<sequence length="1524" mass="162404">MKKGLPVMIIALLLSYITYAQSITLQSAEGWLETATVKWLPVSSAESYNVYYSGGGVTNQKIDDQLIRSYGSYMRADIPGLKAGSYTIKVTPVVSGSEGSGAVSSSFSVLAHDRTGFAFHNGRVPGAYKADGTPKSGAVILYITEETKNTISLDVEGATSNPCVGLQTILEGFKKGKDNRPLIIRMVGQITDFDYMLNGDIVIENKNNDAGYITLEGIGDDATADGWGIRLKNANNIELRNIGTMNCNSGEGDNIGLQQNNFYVWVHHVDFFYGDAGGDSDQAKGDGALDSKRSGYVTFSYNHFWDTGKSNLLGNGTEDPEYLSYHHNWYDHSDSRHPRIRNHSVHVYNNYYDGNSKYGVGSTKGSSVVVEGNYFRNCKYPILTSMQGSDIFDEDAGQNDAGDMATFSSEDGGSIKAANNYMVGHKRFVPYGDPNYPNSTVDFDAYVVNNITDDMPSSVQSSEGGNTHNNFNTTSIMYTYTAQTPEAAKTTVMQYAGRMNGGDFNFTFDNSVDDTSYAVNTALKSALSGYNTNLQGIQGENGGPIIDPEDPEDPEDPTDPEEPTDPVDPGDYDHNFTTSGTSSSFYSISGNLSDSKGTVNYGGLTLTQCLKIESSTSISFTTTEEATLTLVFNDTFNGDFKIDGTSQSVSSGVLTVTLASGSHTLTKDNTANLYYMSLVYAGGGTTYYSLTTTINGQGSVSPANGNFEAGSTVALTATPDSGWEFDSWSGGYTGTTATVTMNADKSITATFTPITSNITYTVSTSVVGQGTVSGDGTFADGTNISLTASASNGYYFSGWSGDGSGNSNPLSVTVNSDKNITATFTEESEETGDGYYVATNGNDSNAGTISSPFKTLQKAIASVSAGGYIYLRGGTHVMTASSIVIQKNGTAGNNIHVFAYQNEVPVLSFDDIEVSSNRGIVQDGDYWHWKGVTIEKAGDNGMLLSGNNNTIEHCVFRKNHDTGLQLSRYNTDADQISEWPSNNLIVDCEAFDNADSDSEDADGFAAKLTSGTGNIFRRCVSHHNIDDGWDLYTKSETGPIGVILFEDCIAHHNGTLTDGNTSGGGDKNGFKLGSSAHQVNHELRRCIAYSNGKHGFTDNGNIGNIKFYNLTSYDNGDYNYHTRDNASHTFRNCISLDGNHTDRIVGDAPTGCNAFDDTDTNWTISVSSSDFETLSPGSYANPTGNGFLNLKSSSSLVDAGCSAPGVSGNGTLDIGAIELGSSTEDPVYTLTTTINGQGSVSPANGTFTAGTSVSMTATPASGWQFNNWSGGYTGTTATVVMDGDKHITANFSQIGTNTTITIQEGGTGFCEVEGSVDSNNGGFTGAGFANTDNVTGKGIDWNVDFGSTSTYTFVFRYASTSNRPAQLSVNGSTVVSNINFTSTGSWTTWQTISVSTTVNMGVGALRLEATGSNGLVNIDYVEITGVNPTAVSCNSSARALSTDLGEEFDLQVYPNPASHQITVNIPDFRGDERIRIVNLMGMEVINMAAQSASSVLNISHLAQGSYVMQVQTSRSTYAKMIVKN</sequence>
<evidence type="ECO:0000256" key="4">
    <source>
        <dbReference type="ARBA" id="ARBA00022723"/>
    </source>
</evidence>
<dbReference type="InterPro" id="IPR005084">
    <property type="entry name" value="CBM6"/>
</dbReference>
<evidence type="ECO:0000256" key="5">
    <source>
        <dbReference type="ARBA" id="ARBA00022729"/>
    </source>
</evidence>
<comment type="subcellular location">
    <subcellularLocation>
        <location evidence="2 9">Secreted</location>
    </subcellularLocation>
</comment>
<dbReference type="PANTHER" id="PTHR40088:SF1">
    <property type="entry name" value="PECTATE LYASE PEL9"/>
    <property type="match status" value="1"/>
</dbReference>
<evidence type="ECO:0000256" key="7">
    <source>
        <dbReference type="ARBA" id="ARBA00023239"/>
    </source>
</evidence>
<keyword evidence="7 9" id="KW-0456">Lyase</keyword>
<dbReference type="Pfam" id="PF03422">
    <property type="entry name" value="CBM_6"/>
    <property type="match status" value="1"/>
</dbReference>
<protein>
    <submittedName>
        <fullName evidence="12">Por secretion system C-terminal sorting domain-containing protein</fullName>
    </submittedName>
</protein>
<dbReference type="SUPFAM" id="SSF51126">
    <property type="entry name" value="Pectin lyase-like"/>
    <property type="match status" value="2"/>
</dbReference>
<evidence type="ECO:0000313" key="12">
    <source>
        <dbReference type="EMBL" id="SHK74116.1"/>
    </source>
</evidence>
<evidence type="ECO:0000256" key="10">
    <source>
        <dbReference type="SAM" id="MobiDB-lite"/>
    </source>
</evidence>
<dbReference type="InterPro" id="IPR008979">
    <property type="entry name" value="Galactose-bd-like_sf"/>
</dbReference>
<dbReference type="Gene3D" id="2.160.20.10">
    <property type="entry name" value="Single-stranded right-handed beta-helix, Pectin lyase-like"/>
    <property type="match status" value="2"/>
</dbReference>
<evidence type="ECO:0000256" key="1">
    <source>
        <dbReference type="ARBA" id="ARBA00001913"/>
    </source>
</evidence>
<comment type="similarity">
    <text evidence="8">Belongs to the polysaccharide lyase 9 family.</text>
</comment>
<dbReference type="InterPro" id="IPR052052">
    <property type="entry name" value="Polysaccharide_Lyase_9"/>
</dbReference>
<dbReference type="GO" id="GO:0046872">
    <property type="term" value="F:metal ion binding"/>
    <property type="evidence" value="ECO:0007669"/>
    <property type="project" value="UniProtKB-KW"/>
</dbReference>
<dbReference type="SMART" id="SM00606">
    <property type="entry name" value="CBD_IV"/>
    <property type="match status" value="1"/>
</dbReference>
<dbReference type="STRING" id="156994.SAMN04488028_10843"/>
<comment type="similarity">
    <text evidence="9">Belongs to the polysaccharide lyase 1 family.</text>
</comment>
<proteinExistence type="inferred from homology"/>
<dbReference type="NCBIfam" id="TIGR04183">
    <property type="entry name" value="Por_Secre_tail"/>
    <property type="match status" value="1"/>
</dbReference>
<dbReference type="InterPro" id="IPR006626">
    <property type="entry name" value="PbH1"/>
</dbReference>
<keyword evidence="9" id="KW-0119">Carbohydrate metabolism</keyword>
<dbReference type="Pfam" id="PF18962">
    <property type="entry name" value="Por_Secre_tail"/>
    <property type="match status" value="1"/>
</dbReference>
<reference evidence="13" key="1">
    <citation type="submission" date="2016-11" db="EMBL/GenBank/DDBJ databases">
        <authorList>
            <person name="Varghese N."/>
            <person name="Submissions S."/>
        </authorList>
    </citation>
    <scope>NUCLEOTIDE SEQUENCE [LARGE SCALE GENOMIC DNA]</scope>
    <source>
        <strain evidence="13">DSM 26134</strain>
    </source>
</reference>
<keyword evidence="3 9" id="KW-0964">Secreted</keyword>
<evidence type="ECO:0000256" key="3">
    <source>
        <dbReference type="ARBA" id="ARBA00022525"/>
    </source>
</evidence>
<evidence type="ECO:0000256" key="8">
    <source>
        <dbReference type="ARBA" id="ARBA00038263"/>
    </source>
</evidence>
<dbReference type="InterPro" id="IPR006584">
    <property type="entry name" value="Cellulose-bd_IV"/>
</dbReference>
<dbReference type="GO" id="GO:0016837">
    <property type="term" value="F:carbon-oxygen lyase activity, acting on polysaccharides"/>
    <property type="evidence" value="ECO:0007669"/>
    <property type="project" value="TreeGrafter"/>
</dbReference>
<dbReference type="Pfam" id="PF18283">
    <property type="entry name" value="CBM77"/>
    <property type="match status" value="1"/>
</dbReference>
<evidence type="ECO:0000256" key="2">
    <source>
        <dbReference type="ARBA" id="ARBA00004613"/>
    </source>
</evidence>
<dbReference type="InterPro" id="IPR044060">
    <property type="entry name" value="Bacterial_rp_domain"/>
</dbReference>
<dbReference type="Gene3D" id="2.60.120.260">
    <property type="entry name" value="Galactose-binding domain-like"/>
    <property type="match status" value="1"/>
</dbReference>
<dbReference type="Pfam" id="PF00544">
    <property type="entry name" value="Pectate_lyase_4"/>
    <property type="match status" value="1"/>
</dbReference>
<dbReference type="InterPro" id="IPR002022">
    <property type="entry name" value="Pec_lyase"/>
</dbReference>
<dbReference type="Pfam" id="PF13229">
    <property type="entry name" value="Beta_helix"/>
    <property type="match status" value="1"/>
</dbReference>
<dbReference type="Pfam" id="PF18998">
    <property type="entry name" value="Flg_new_2"/>
    <property type="match status" value="3"/>
</dbReference>
<feature type="domain" description="CBM6" evidence="11">
    <location>
        <begin position="1300"/>
        <end position="1424"/>
    </location>
</feature>
<dbReference type="RefSeq" id="WP_073124572.1">
    <property type="nucleotide sequence ID" value="NZ_FRAA01000008.1"/>
</dbReference>
<keyword evidence="13" id="KW-1185">Reference proteome</keyword>
<feature type="region of interest" description="Disordered" evidence="10">
    <location>
        <begin position="534"/>
        <end position="579"/>
    </location>
</feature>
<dbReference type="GO" id="GO:0005576">
    <property type="term" value="C:extracellular region"/>
    <property type="evidence" value="ECO:0007669"/>
    <property type="project" value="UniProtKB-SubCell"/>
</dbReference>
<dbReference type="InterPro" id="IPR039448">
    <property type="entry name" value="Beta_helix"/>
</dbReference>
<name>A0A1M6UYI6_REIAG</name>
<keyword evidence="5" id="KW-0732">Signal</keyword>
<dbReference type="GO" id="GO:0030246">
    <property type="term" value="F:carbohydrate binding"/>
    <property type="evidence" value="ECO:0007669"/>
    <property type="project" value="InterPro"/>
</dbReference>
<dbReference type="EMBL" id="FRAA01000008">
    <property type="protein sequence ID" value="SHK74116.1"/>
    <property type="molecule type" value="Genomic_DNA"/>
</dbReference>
<dbReference type="InterPro" id="IPR041253">
    <property type="entry name" value="CBM77"/>
</dbReference>
<dbReference type="Proteomes" id="UP000184474">
    <property type="component" value="Unassembled WGS sequence"/>
</dbReference>
<evidence type="ECO:0000259" key="11">
    <source>
        <dbReference type="PROSITE" id="PS51175"/>
    </source>
</evidence>
<accession>A0A1M6UYI6</accession>
<dbReference type="PROSITE" id="PS51175">
    <property type="entry name" value="CBM6"/>
    <property type="match status" value="1"/>
</dbReference>
<keyword evidence="4" id="KW-0479">Metal-binding</keyword>
<dbReference type="InterPro" id="IPR026444">
    <property type="entry name" value="Secre_tail"/>
</dbReference>
<dbReference type="InterPro" id="IPR012334">
    <property type="entry name" value="Pectin_lyas_fold"/>
</dbReference>
<keyword evidence="9" id="KW-0624">Polysaccharide degradation</keyword>
<dbReference type="GO" id="GO:0000272">
    <property type="term" value="P:polysaccharide catabolic process"/>
    <property type="evidence" value="ECO:0007669"/>
    <property type="project" value="UniProtKB-KW"/>
</dbReference>
<keyword evidence="6" id="KW-0106">Calcium</keyword>
<evidence type="ECO:0000256" key="6">
    <source>
        <dbReference type="ARBA" id="ARBA00022837"/>
    </source>
</evidence>
<gene>
    <name evidence="12" type="ORF">SAMN04488028_10843</name>
</gene>
<evidence type="ECO:0000256" key="9">
    <source>
        <dbReference type="RuleBase" id="RU361173"/>
    </source>
</evidence>
<feature type="compositionally biased region" description="Acidic residues" evidence="10">
    <location>
        <begin position="547"/>
        <end position="570"/>
    </location>
</feature>
<dbReference type="CDD" id="cd04082">
    <property type="entry name" value="CBM35_pectate_lyase-like"/>
    <property type="match status" value="1"/>
</dbReference>